<organism evidence="1 2">
    <name type="scientific">Trifolium pratense</name>
    <name type="common">Red clover</name>
    <dbReference type="NCBI Taxonomy" id="57577"/>
    <lineage>
        <taxon>Eukaryota</taxon>
        <taxon>Viridiplantae</taxon>
        <taxon>Streptophyta</taxon>
        <taxon>Embryophyta</taxon>
        <taxon>Tracheophyta</taxon>
        <taxon>Spermatophyta</taxon>
        <taxon>Magnoliopsida</taxon>
        <taxon>eudicotyledons</taxon>
        <taxon>Gunneridae</taxon>
        <taxon>Pentapetalae</taxon>
        <taxon>rosids</taxon>
        <taxon>fabids</taxon>
        <taxon>Fabales</taxon>
        <taxon>Fabaceae</taxon>
        <taxon>Papilionoideae</taxon>
        <taxon>50 kb inversion clade</taxon>
        <taxon>NPAAA clade</taxon>
        <taxon>Hologalegina</taxon>
        <taxon>IRL clade</taxon>
        <taxon>Trifolieae</taxon>
        <taxon>Trifolium</taxon>
    </lineage>
</organism>
<keyword evidence="2" id="KW-1185">Reference proteome</keyword>
<dbReference type="EMBL" id="CASHSV030000409">
    <property type="protein sequence ID" value="CAJ2662599.1"/>
    <property type="molecule type" value="Genomic_DNA"/>
</dbReference>
<protein>
    <submittedName>
        <fullName evidence="1">Uncharacterized protein</fullName>
    </submittedName>
</protein>
<evidence type="ECO:0000313" key="1">
    <source>
        <dbReference type="EMBL" id="CAJ2662599.1"/>
    </source>
</evidence>
<dbReference type="Proteomes" id="UP001177021">
    <property type="component" value="Unassembled WGS sequence"/>
</dbReference>
<evidence type="ECO:0000313" key="2">
    <source>
        <dbReference type="Proteomes" id="UP001177021"/>
    </source>
</evidence>
<sequence length="381" mass="43332">MRKRSTQSPDSNEEEENALDRSIVRSTRPRIGSVPKTNNQPNTQFEFNMMGSMTDCLFLVPDVAGDCTGLAFRVAYYKARSYDSNKTKKQLCSYVGSMLCAVIPGFRNSVETALKEIGIRPEFVSLPSQASKMNIVISNVPQLDWSSILVIFGYCVLLLFKADNKDFFRFKYMCLSRPSHVKISKLKEKLRCSSYLDIPFNENDEYAIRTMLGTRHLRETVITFLMNKFDHPDSQICSLCQYLSYTLSWSGDMRVFAVINERLIKTKSPVLSHSAVTAEVDNLEETMKAIGAHTYPQYFSHLCSDSELFHLDVSRFRTLFAVALELDRTFDSSYANGYSSAGVSEANHKAVKKLLELHWEAMQENPRVRTTGRCLPTIRGI</sequence>
<comment type="caution">
    <text evidence="1">The sequence shown here is derived from an EMBL/GenBank/DDBJ whole genome shotgun (WGS) entry which is preliminary data.</text>
</comment>
<proteinExistence type="predicted"/>
<reference evidence="1" key="1">
    <citation type="submission" date="2023-10" db="EMBL/GenBank/DDBJ databases">
        <authorList>
            <person name="Rodriguez Cubillos JULIANA M."/>
            <person name="De Vega J."/>
        </authorList>
    </citation>
    <scope>NUCLEOTIDE SEQUENCE</scope>
</reference>
<name>A0ACB0KZM3_TRIPR</name>
<gene>
    <name evidence="1" type="ORF">MILVUS5_LOCUS28164</name>
</gene>
<accession>A0ACB0KZM3</accession>